<dbReference type="GO" id="GO:0003677">
    <property type="term" value="F:DNA binding"/>
    <property type="evidence" value="ECO:0007669"/>
    <property type="project" value="UniProtKB-KW"/>
</dbReference>
<organism evidence="6 7">
    <name type="scientific">Acidaminococcus fermentans</name>
    <dbReference type="NCBI Taxonomy" id="905"/>
    <lineage>
        <taxon>Bacteria</taxon>
        <taxon>Bacillati</taxon>
        <taxon>Bacillota</taxon>
        <taxon>Negativicutes</taxon>
        <taxon>Acidaminococcales</taxon>
        <taxon>Acidaminococcaceae</taxon>
        <taxon>Acidaminococcus</taxon>
    </lineage>
</organism>
<dbReference type="AlphaFoldDB" id="A0A1H2XKW4"/>
<dbReference type="Pfam" id="PF03466">
    <property type="entry name" value="LysR_substrate"/>
    <property type="match status" value="1"/>
</dbReference>
<dbReference type="Gene3D" id="3.40.190.10">
    <property type="entry name" value="Periplasmic binding protein-like II"/>
    <property type="match status" value="2"/>
</dbReference>
<dbReference type="SUPFAM" id="SSF46785">
    <property type="entry name" value="Winged helix' DNA-binding domain"/>
    <property type="match status" value="1"/>
</dbReference>
<dbReference type="InterPro" id="IPR050950">
    <property type="entry name" value="HTH-type_LysR_regulators"/>
</dbReference>
<keyword evidence="4" id="KW-0804">Transcription</keyword>
<dbReference type="CDD" id="cd05466">
    <property type="entry name" value="PBP2_LTTR_substrate"/>
    <property type="match status" value="1"/>
</dbReference>
<comment type="similarity">
    <text evidence="1">Belongs to the LysR transcriptional regulatory family.</text>
</comment>
<dbReference type="FunFam" id="1.10.10.10:FF:000001">
    <property type="entry name" value="LysR family transcriptional regulator"/>
    <property type="match status" value="1"/>
</dbReference>
<dbReference type="GO" id="GO:0005829">
    <property type="term" value="C:cytosol"/>
    <property type="evidence" value="ECO:0007669"/>
    <property type="project" value="TreeGrafter"/>
</dbReference>
<accession>A0A1H2XKW4</accession>
<dbReference type="SUPFAM" id="SSF53850">
    <property type="entry name" value="Periplasmic binding protein-like II"/>
    <property type="match status" value="1"/>
</dbReference>
<dbReference type="PANTHER" id="PTHR30419">
    <property type="entry name" value="HTH-TYPE TRANSCRIPTIONAL REGULATOR YBHD"/>
    <property type="match status" value="1"/>
</dbReference>
<dbReference type="Pfam" id="PF00126">
    <property type="entry name" value="HTH_1"/>
    <property type="match status" value="1"/>
</dbReference>
<dbReference type="RefSeq" id="WP_074706159.1">
    <property type="nucleotide sequence ID" value="NZ_FNOP01000009.1"/>
</dbReference>
<dbReference type="InterPro" id="IPR036390">
    <property type="entry name" value="WH_DNA-bd_sf"/>
</dbReference>
<dbReference type="PROSITE" id="PS50931">
    <property type="entry name" value="HTH_LYSR"/>
    <property type="match status" value="1"/>
</dbReference>
<evidence type="ECO:0000256" key="4">
    <source>
        <dbReference type="ARBA" id="ARBA00023163"/>
    </source>
</evidence>
<evidence type="ECO:0000256" key="2">
    <source>
        <dbReference type="ARBA" id="ARBA00023015"/>
    </source>
</evidence>
<comment type="caution">
    <text evidence="6">The sequence shown here is derived from an EMBL/GenBank/DDBJ whole genome shotgun (WGS) entry which is preliminary data.</text>
</comment>
<sequence>MELRVLRYFLEVARQGNITRAAEALHVTQPTLSRQLQDLEKELGAPLFIRSKRRIELTEAGLFLKARAEEMTTLEEKTLDQFAHLEEFVAGDVYIGGGETEAMKLVMEALTPLGRAYPQVHFHFYSGNEEQTIDGLQRGTLDFGLLCLETPPEGVVYRKIPYDDTWGIYLHKDHPLARKDAITAADIAGESVILSRQLLNNHIFNHWLGIEAEKLNVRATYNLIYNAAFLAEQRMGLLFSFGGLLALDGDHHSQLTFRPLQPALHSHNYLIWKENQVFSRAAGVVHARLEEVFGPHN</sequence>
<gene>
    <name evidence="6" type="ORF">SAMN05216495_10917</name>
</gene>
<evidence type="ECO:0000313" key="6">
    <source>
        <dbReference type="EMBL" id="SDW93376.1"/>
    </source>
</evidence>
<dbReference type="PANTHER" id="PTHR30419:SF8">
    <property type="entry name" value="NITROGEN ASSIMILATION TRANSCRIPTIONAL ACTIVATOR-RELATED"/>
    <property type="match status" value="1"/>
</dbReference>
<dbReference type="InterPro" id="IPR036388">
    <property type="entry name" value="WH-like_DNA-bd_sf"/>
</dbReference>
<evidence type="ECO:0000259" key="5">
    <source>
        <dbReference type="PROSITE" id="PS50931"/>
    </source>
</evidence>
<dbReference type="Gene3D" id="1.10.10.10">
    <property type="entry name" value="Winged helix-like DNA-binding domain superfamily/Winged helix DNA-binding domain"/>
    <property type="match status" value="1"/>
</dbReference>
<dbReference type="InterPro" id="IPR005119">
    <property type="entry name" value="LysR_subst-bd"/>
</dbReference>
<evidence type="ECO:0000313" key="7">
    <source>
        <dbReference type="Proteomes" id="UP000182379"/>
    </source>
</evidence>
<reference evidence="6 7" key="1">
    <citation type="submission" date="2016-10" db="EMBL/GenBank/DDBJ databases">
        <authorList>
            <person name="Varghese N."/>
            <person name="Submissions S."/>
        </authorList>
    </citation>
    <scope>NUCLEOTIDE SEQUENCE [LARGE SCALE GENOMIC DNA]</scope>
    <source>
        <strain evidence="6 7">WCC6</strain>
    </source>
</reference>
<name>A0A1H2XKW4_ACIFE</name>
<proteinExistence type="inferred from homology"/>
<feature type="domain" description="HTH lysR-type" evidence="5">
    <location>
        <begin position="1"/>
        <end position="58"/>
    </location>
</feature>
<dbReference type="PRINTS" id="PR00039">
    <property type="entry name" value="HTHLYSR"/>
</dbReference>
<keyword evidence="2" id="KW-0805">Transcription regulation</keyword>
<dbReference type="GO" id="GO:0003700">
    <property type="term" value="F:DNA-binding transcription factor activity"/>
    <property type="evidence" value="ECO:0007669"/>
    <property type="project" value="InterPro"/>
</dbReference>
<evidence type="ECO:0000256" key="1">
    <source>
        <dbReference type="ARBA" id="ARBA00009437"/>
    </source>
</evidence>
<dbReference type="EMBL" id="FNOP01000009">
    <property type="protein sequence ID" value="SDW93376.1"/>
    <property type="molecule type" value="Genomic_DNA"/>
</dbReference>
<dbReference type="InterPro" id="IPR000847">
    <property type="entry name" value="LysR_HTH_N"/>
</dbReference>
<protein>
    <submittedName>
        <fullName evidence="6">Transcriptional regulator, LysR family</fullName>
    </submittedName>
</protein>
<evidence type="ECO:0000256" key="3">
    <source>
        <dbReference type="ARBA" id="ARBA00023125"/>
    </source>
</evidence>
<dbReference type="Proteomes" id="UP000182379">
    <property type="component" value="Unassembled WGS sequence"/>
</dbReference>
<keyword evidence="3" id="KW-0238">DNA-binding</keyword>